<gene>
    <name evidence="1" type="ORF">SCP_0300720</name>
</gene>
<keyword evidence="2" id="KW-1185">Reference proteome</keyword>
<dbReference type="GeneID" id="38777274"/>
<reference evidence="1 2" key="1">
    <citation type="journal article" date="2018" name="Sci. Rep.">
        <title>Genome sequence of the cauliflower mushroom Sparassis crispa (Hanabiratake) and its association with beneficial usage.</title>
        <authorList>
            <person name="Kiyama R."/>
            <person name="Furutani Y."/>
            <person name="Kawaguchi K."/>
            <person name="Nakanishi T."/>
        </authorList>
    </citation>
    <scope>NUCLEOTIDE SEQUENCE [LARGE SCALE GENOMIC DNA]</scope>
</reference>
<comment type="caution">
    <text evidence="1">The sequence shown here is derived from an EMBL/GenBank/DDBJ whole genome shotgun (WGS) entry which is preliminary data.</text>
</comment>
<dbReference type="STRING" id="139825.A0A401GDW7"/>
<evidence type="ECO:0000313" key="2">
    <source>
        <dbReference type="Proteomes" id="UP000287166"/>
    </source>
</evidence>
<dbReference type="InParanoid" id="A0A401GDW7"/>
<dbReference type="Proteomes" id="UP000287166">
    <property type="component" value="Unassembled WGS sequence"/>
</dbReference>
<organism evidence="1 2">
    <name type="scientific">Sparassis crispa</name>
    <dbReference type="NCBI Taxonomy" id="139825"/>
    <lineage>
        <taxon>Eukaryota</taxon>
        <taxon>Fungi</taxon>
        <taxon>Dikarya</taxon>
        <taxon>Basidiomycota</taxon>
        <taxon>Agaricomycotina</taxon>
        <taxon>Agaricomycetes</taxon>
        <taxon>Polyporales</taxon>
        <taxon>Sparassidaceae</taxon>
        <taxon>Sparassis</taxon>
    </lineage>
</organism>
<evidence type="ECO:0000313" key="1">
    <source>
        <dbReference type="EMBL" id="GBE80357.1"/>
    </source>
</evidence>
<dbReference type="EMBL" id="BFAD01000003">
    <property type="protein sequence ID" value="GBE80357.1"/>
    <property type="molecule type" value="Genomic_DNA"/>
</dbReference>
<dbReference type="RefSeq" id="XP_027611270.1">
    <property type="nucleotide sequence ID" value="XM_027755469.1"/>
</dbReference>
<name>A0A401GDW7_9APHY</name>
<accession>A0A401GDW7</accession>
<sequence>MTKKLTTIEFLKESQALKLLLGDLTPAIINSWQMAYECHFRKTQLADEIQVSTIASRIEDLHLAVWYNVYQGRLDAFAFENFTTEVCTTYLPHDWDSSIHDEAAVISCTIQALNDTKLHQQLHAGVNTHLKKKMNSPHHERECNNIILFSYWLLAVKDLDEELQEKDDLVSSAITDAIMKEHAKHINICPLANKVSISGNKRSATETAAGVFNKLQKITQDKCNILQKYQGCYKYHLPEQDHMSASCPNGFPNATTYTLISEANVVKCIKAASGKSNFYL</sequence>
<protein>
    <submittedName>
        <fullName evidence="1">Uncharacterized protein</fullName>
    </submittedName>
</protein>
<dbReference type="OrthoDB" id="2801433at2759"/>
<dbReference type="AlphaFoldDB" id="A0A401GDW7"/>
<proteinExistence type="predicted"/>